<proteinExistence type="inferred from homology"/>
<feature type="site" description="Interaction with DNA substrate" evidence="7">
    <location>
        <position position="257"/>
    </location>
</feature>
<dbReference type="AlphaFoldDB" id="A0A2L2BN66"/>
<evidence type="ECO:0000259" key="8">
    <source>
        <dbReference type="Pfam" id="PF03372"/>
    </source>
</evidence>
<feature type="binding site" evidence="6">
    <location>
        <position position="256"/>
    </location>
    <ligand>
        <name>Mg(2+)</name>
        <dbReference type="ChEBI" id="CHEBI:18420"/>
        <label>1</label>
    </ligand>
</feature>
<dbReference type="CDD" id="cd09086">
    <property type="entry name" value="ExoIII-like_AP-endo"/>
    <property type="match status" value="1"/>
</dbReference>
<evidence type="ECO:0000256" key="5">
    <source>
        <dbReference type="PIRSR" id="PIRSR604808-1"/>
    </source>
</evidence>
<keyword evidence="6" id="KW-0464">Manganese</keyword>
<dbReference type="OrthoDB" id="9803914at2"/>
<dbReference type="KEGG" id="psai:C3B54_1199"/>
<evidence type="ECO:0000256" key="7">
    <source>
        <dbReference type="PIRSR" id="PIRSR604808-3"/>
    </source>
</evidence>
<feature type="site" description="Important for catalytic activity" evidence="7">
    <location>
        <position position="227"/>
    </location>
</feature>
<protein>
    <submittedName>
        <fullName evidence="9">Exodeoxyribonuclease-3</fullName>
        <ecNumber evidence="9">3.1.11.2</ecNumber>
    </submittedName>
</protein>
<dbReference type="InterPro" id="IPR004808">
    <property type="entry name" value="AP_endonuc_1"/>
</dbReference>
<dbReference type="InterPro" id="IPR005135">
    <property type="entry name" value="Endo/exonuclease/phosphatase"/>
</dbReference>
<evidence type="ECO:0000313" key="10">
    <source>
        <dbReference type="Proteomes" id="UP000243077"/>
    </source>
</evidence>
<dbReference type="PANTHER" id="PTHR43250">
    <property type="entry name" value="EXODEOXYRIBONUCLEASE III"/>
    <property type="match status" value="1"/>
</dbReference>
<accession>A0A2L2BN66</accession>
<gene>
    <name evidence="9" type="ORF">C3B54_1199</name>
</gene>
<dbReference type="Gene3D" id="3.60.10.10">
    <property type="entry name" value="Endonuclease/exonuclease/phosphatase"/>
    <property type="match status" value="1"/>
</dbReference>
<feature type="active site" evidence="5">
    <location>
        <position position="113"/>
    </location>
</feature>
<name>A0A2L2BN66_9MICO</name>
<dbReference type="GO" id="GO:0008311">
    <property type="term" value="F:double-stranded DNA 3'-5' DNA exonuclease activity"/>
    <property type="evidence" value="ECO:0007669"/>
    <property type="project" value="UniProtKB-EC"/>
</dbReference>
<comment type="similarity">
    <text evidence="1">Belongs to the DNA repair enzymes AP/ExoA family.</text>
</comment>
<dbReference type="NCBIfam" id="TIGR00633">
    <property type="entry name" value="xth"/>
    <property type="match status" value="1"/>
</dbReference>
<evidence type="ECO:0000256" key="3">
    <source>
        <dbReference type="ARBA" id="ARBA00022801"/>
    </source>
</evidence>
<evidence type="ECO:0000256" key="6">
    <source>
        <dbReference type="PIRSR" id="PIRSR604808-2"/>
    </source>
</evidence>
<dbReference type="InterPro" id="IPR036691">
    <property type="entry name" value="Endo/exonu/phosph_ase_sf"/>
</dbReference>
<feature type="binding site" evidence="6">
    <location>
        <position position="158"/>
    </location>
    <ligand>
        <name>Mg(2+)</name>
        <dbReference type="ChEBI" id="CHEBI:18420"/>
        <label>1</label>
    </ligand>
</feature>
<keyword evidence="10" id="KW-1185">Reference proteome</keyword>
<dbReference type="SUPFAM" id="SSF56219">
    <property type="entry name" value="DNase I-like"/>
    <property type="match status" value="1"/>
</dbReference>
<keyword evidence="2 6" id="KW-0479">Metal-binding</keyword>
<keyword evidence="4 6" id="KW-0460">Magnesium</keyword>
<dbReference type="RefSeq" id="WP_104912765.1">
    <property type="nucleotide sequence ID" value="NZ_CP026923.1"/>
</dbReference>
<dbReference type="Proteomes" id="UP000243077">
    <property type="component" value="Chromosome"/>
</dbReference>
<feature type="binding site" evidence="6">
    <location>
        <position position="34"/>
    </location>
    <ligand>
        <name>Mg(2+)</name>
        <dbReference type="ChEBI" id="CHEBI:18420"/>
        <label>1</label>
    </ligand>
</feature>
<dbReference type="Pfam" id="PF03372">
    <property type="entry name" value="Exo_endo_phos"/>
    <property type="match status" value="1"/>
</dbReference>
<dbReference type="GO" id="GO:0046872">
    <property type="term" value="F:metal ion binding"/>
    <property type="evidence" value="ECO:0007669"/>
    <property type="project" value="UniProtKB-KW"/>
</dbReference>
<dbReference type="InterPro" id="IPR037493">
    <property type="entry name" value="ExoIII-like"/>
</dbReference>
<feature type="active site" description="Proton acceptor" evidence="5">
    <location>
        <position position="257"/>
    </location>
</feature>
<evidence type="ECO:0000256" key="2">
    <source>
        <dbReference type="ARBA" id="ARBA00022723"/>
    </source>
</evidence>
<dbReference type="GO" id="GO:0006281">
    <property type="term" value="P:DNA repair"/>
    <property type="evidence" value="ECO:0007669"/>
    <property type="project" value="InterPro"/>
</dbReference>
<feature type="active site" description="Proton donor/acceptor" evidence="5">
    <location>
        <position position="156"/>
    </location>
</feature>
<evidence type="ECO:0000313" key="9">
    <source>
        <dbReference type="EMBL" id="AVG23106.1"/>
    </source>
</evidence>
<reference evidence="9 10" key="1">
    <citation type="submission" date="2018-02" db="EMBL/GenBank/DDBJ databases">
        <title>Complete genome of the streamlined marine actinobacterium Pontimonas salivibrio CL-TW6 adapted to coastal planktonic lifestype.</title>
        <authorList>
            <person name="Cho B.C."/>
            <person name="Hardies S.C."/>
            <person name="Jang G.I."/>
            <person name="Hwang C.Y."/>
        </authorList>
    </citation>
    <scope>NUCLEOTIDE SEQUENCE [LARGE SCALE GENOMIC DNA]</scope>
    <source>
        <strain evidence="9 10">CL-TW6</strain>
    </source>
</reference>
<evidence type="ECO:0000256" key="1">
    <source>
        <dbReference type="ARBA" id="ARBA00007092"/>
    </source>
</evidence>
<comment type="cofactor">
    <cofactor evidence="6">
        <name>Mg(2+)</name>
        <dbReference type="ChEBI" id="CHEBI:18420"/>
    </cofactor>
    <cofactor evidence="6">
        <name>Mn(2+)</name>
        <dbReference type="ChEBI" id="CHEBI:29035"/>
    </cofactor>
    <text evidence="6">Probably binds two magnesium or manganese ions per subunit.</text>
</comment>
<sequence length="277" mass="30722">MRIATWNVNSIRTRKLRVVDFLVDADIDVALLQETKCTNEQFPLEEFEAAGYEVFHWGLNQWNGVAIVSRRGISHGEQGFVGMPGFDKNGTDPQPEARAVSATVGNMRLWSVYVPNGRGLNDPHMAYKLDWIEALGQAMADYSKENPHIGTLVGGDFNVAPQPEDVGDPDFVEGVSTHISPAERGALDSMLHTAGLSDLVRPLVPEGFSYFDYKQGKFRKNHGIRIDFLFGNHTVADAVVGASIERDQRTGEQPSDHVPVVVDLHEEEEDFDAPMVF</sequence>
<dbReference type="EC" id="3.1.11.2" evidence="9"/>
<feature type="domain" description="Endonuclease/exonuclease/phosphatase" evidence="8">
    <location>
        <begin position="4"/>
        <end position="257"/>
    </location>
</feature>
<dbReference type="EMBL" id="CP026923">
    <property type="protein sequence ID" value="AVG23106.1"/>
    <property type="molecule type" value="Genomic_DNA"/>
</dbReference>
<dbReference type="PANTHER" id="PTHR43250:SF2">
    <property type="entry name" value="EXODEOXYRIBONUCLEASE III"/>
    <property type="match status" value="1"/>
</dbReference>
<feature type="binding site" evidence="6">
    <location>
        <position position="7"/>
    </location>
    <ligand>
        <name>Mg(2+)</name>
        <dbReference type="ChEBI" id="CHEBI:18420"/>
        <label>1</label>
    </ligand>
</feature>
<keyword evidence="3 9" id="KW-0378">Hydrolase</keyword>
<organism evidence="9 10">
    <name type="scientific">Pontimonas salivibrio</name>
    <dbReference type="NCBI Taxonomy" id="1159327"/>
    <lineage>
        <taxon>Bacteria</taxon>
        <taxon>Bacillati</taxon>
        <taxon>Actinomycetota</taxon>
        <taxon>Actinomycetes</taxon>
        <taxon>Micrococcales</taxon>
        <taxon>Microbacteriaceae</taxon>
        <taxon>Pontimonas</taxon>
    </lineage>
</organism>
<feature type="binding site" evidence="6">
    <location>
        <position position="156"/>
    </location>
    <ligand>
        <name>Mg(2+)</name>
        <dbReference type="ChEBI" id="CHEBI:18420"/>
        <label>1</label>
    </ligand>
</feature>
<feature type="binding site" evidence="6">
    <location>
        <position position="257"/>
    </location>
    <ligand>
        <name>Mg(2+)</name>
        <dbReference type="ChEBI" id="CHEBI:18420"/>
        <label>1</label>
    </ligand>
</feature>
<evidence type="ECO:0000256" key="4">
    <source>
        <dbReference type="ARBA" id="ARBA00022842"/>
    </source>
</evidence>
<dbReference type="PROSITE" id="PS51435">
    <property type="entry name" value="AP_NUCLEASE_F1_4"/>
    <property type="match status" value="1"/>
</dbReference>
<feature type="site" description="Transition state stabilizer" evidence="7">
    <location>
        <position position="158"/>
    </location>
</feature>